<dbReference type="InterPro" id="IPR011009">
    <property type="entry name" value="Kinase-like_dom_sf"/>
</dbReference>
<evidence type="ECO:0000313" key="2">
    <source>
        <dbReference type="EMBL" id="OZM56105.1"/>
    </source>
</evidence>
<evidence type="ECO:0000259" key="1">
    <source>
        <dbReference type="Pfam" id="PF01636"/>
    </source>
</evidence>
<dbReference type="RefSeq" id="WP_094925995.1">
    <property type="nucleotide sequence ID" value="NZ_NPIA01000008.1"/>
</dbReference>
<reference evidence="2 3" key="2">
    <citation type="submission" date="2017-09" db="EMBL/GenBank/DDBJ databases">
        <title>Bacillus patelloidae sp. nov., isolated from the intestinal tract of a marine limpet.</title>
        <authorList>
            <person name="Liu R."/>
            <person name="Dong C."/>
            <person name="Shao Z."/>
        </authorList>
    </citation>
    <scope>NUCLEOTIDE SEQUENCE [LARGE SCALE GENOMIC DNA]</scope>
    <source>
        <strain evidence="2 3">SA5d-4</strain>
    </source>
</reference>
<protein>
    <recommendedName>
        <fullName evidence="1">Aminoglycoside phosphotransferase domain-containing protein</fullName>
    </recommendedName>
</protein>
<feature type="domain" description="Aminoglycoside phosphotransferase" evidence="1">
    <location>
        <begin position="23"/>
        <end position="218"/>
    </location>
</feature>
<dbReference type="SUPFAM" id="SSF56112">
    <property type="entry name" value="Protein kinase-like (PK-like)"/>
    <property type="match status" value="1"/>
</dbReference>
<accession>A0A263BQX6</accession>
<comment type="caution">
    <text evidence="2">The sequence shown here is derived from an EMBL/GenBank/DDBJ whole genome shotgun (WGS) entry which is preliminary data.</text>
</comment>
<reference evidence="3" key="1">
    <citation type="submission" date="2017-08" db="EMBL/GenBank/DDBJ databases">
        <authorList>
            <person name="Huang Z."/>
        </authorList>
    </citation>
    <scope>NUCLEOTIDE SEQUENCE [LARGE SCALE GENOMIC DNA]</scope>
    <source>
        <strain evidence="3">SA5d-4</strain>
    </source>
</reference>
<gene>
    <name evidence="2" type="ORF">CIB95_13430</name>
</gene>
<organism evidence="2 3">
    <name type="scientific">Lottiidibacillus patelloidae</name>
    <dbReference type="NCBI Taxonomy" id="2670334"/>
    <lineage>
        <taxon>Bacteria</taxon>
        <taxon>Bacillati</taxon>
        <taxon>Bacillota</taxon>
        <taxon>Bacilli</taxon>
        <taxon>Bacillales</taxon>
        <taxon>Bacillaceae</taxon>
        <taxon>Lottiidibacillus</taxon>
    </lineage>
</organism>
<sequence length="279" mass="32569">MKIEHICETLRKENVIQSKNIHFKKLNGGSSSEVYLVDNTYVVKLNKKEVIEEEVNFLQKYQGVKMLPKLIYTNLAEAYLVYEFKKGDTCYPRKNKQLLLEDLVNNFINKYEMVSSNQTWGWSSSPTDSWHRFLLDRVIDAKEMLKDKLLDNDFSIILTLINKKEKENNDAYYIHGDCGVHNFIFHNNKLSAVIDPTPVYGEPIYDLIYAFCSSPDDLTKETIEAASSHLIKGNKSGRDLYEDVTIGLFLRLATCLRHHPADFEDYMKSWKYWREIVAK</sequence>
<evidence type="ECO:0000313" key="3">
    <source>
        <dbReference type="Proteomes" id="UP000217083"/>
    </source>
</evidence>
<dbReference type="Gene3D" id="3.90.1200.10">
    <property type="match status" value="1"/>
</dbReference>
<dbReference type="Proteomes" id="UP000217083">
    <property type="component" value="Unassembled WGS sequence"/>
</dbReference>
<dbReference type="AlphaFoldDB" id="A0A263BQX6"/>
<dbReference type="EMBL" id="NPIA01000008">
    <property type="protein sequence ID" value="OZM56105.1"/>
    <property type="molecule type" value="Genomic_DNA"/>
</dbReference>
<dbReference type="Pfam" id="PF01636">
    <property type="entry name" value="APH"/>
    <property type="match status" value="1"/>
</dbReference>
<keyword evidence="3" id="KW-1185">Reference proteome</keyword>
<name>A0A263BQX6_9BACI</name>
<proteinExistence type="predicted"/>
<dbReference type="InterPro" id="IPR002575">
    <property type="entry name" value="Aminoglycoside_PTrfase"/>
</dbReference>